<feature type="region of interest" description="Disordered" evidence="2">
    <location>
        <begin position="1"/>
        <end position="218"/>
    </location>
</feature>
<organism evidence="3 4">
    <name type="scientific">Anaeramoeba ignava</name>
    <name type="common">Anaerobic marine amoeba</name>
    <dbReference type="NCBI Taxonomy" id="1746090"/>
    <lineage>
        <taxon>Eukaryota</taxon>
        <taxon>Metamonada</taxon>
        <taxon>Anaeramoebidae</taxon>
        <taxon>Anaeramoeba</taxon>
    </lineage>
</organism>
<feature type="compositionally biased region" description="Basic residues" evidence="2">
    <location>
        <begin position="9"/>
        <end position="29"/>
    </location>
</feature>
<dbReference type="Proteomes" id="UP001149090">
    <property type="component" value="Unassembled WGS sequence"/>
</dbReference>
<dbReference type="AlphaFoldDB" id="A0A9Q0L6B6"/>
<feature type="compositionally biased region" description="Basic and acidic residues" evidence="2">
    <location>
        <begin position="132"/>
        <end position="144"/>
    </location>
</feature>
<name>A0A9Q0L6B6_ANAIG</name>
<feature type="compositionally biased region" description="Basic and acidic residues" evidence="2">
    <location>
        <begin position="30"/>
        <end position="55"/>
    </location>
</feature>
<gene>
    <name evidence="3" type="ORF">M0811_03528</name>
</gene>
<feature type="compositionally biased region" description="Basic and acidic residues" evidence="2">
    <location>
        <begin position="180"/>
        <end position="190"/>
    </location>
</feature>
<evidence type="ECO:0000313" key="3">
    <source>
        <dbReference type="EMBL" id="KAJ5066195.1"/>
    </source>
</evidence>
<protein>
    <submittedName>
        <fullName evidence="3">Uncharacterized protein</fullName>
    </submittedName>
</protein>
<dbReference type="EMBL" id="JAPDFW010000147">
    <property type="protein sequence ID" value="KAJ5066195.1"/>
    <property type="molecule type" value="Genomic_DNA"/>
</dbReference>
<sequence>MSNQLPNERHKKKHNHQHKHKHNHKHKNKEKNIMQKSSQDEWKDIDFESIESPKKKLEKNHWKKSKENKESKNNRKKDEQKDKKTNIINEPKKKESQKTEDYEEFKESDFQTQDNFLVEKNPVKKLISLENDEMKNSKKPEQKENIPSPPKKSSNLRIEVDNFNSDFSEHEQVSGEEDELLSHEERKSDDDSSSWGFGSTKSDEKNEDDEMLSDDSGGSIVVMTESDSEQDKAGDHIVSLFKNARNSSMFEAPINIDGEQPEFQPRLRRSNILGEDPSERPLIKKILEYRQSISEKQLPLSNLEEIDEKILIHRENDEIRLQIQKQRSRIDHLSIDCVETEDKINNLIKDVQEKFPFITKHQKEINISRLETLNEINAKLEKEKENSFKILKDLKNDLNSLIIGYHKLQKKITSTTKRNFKSVRIVSQETPYRNQEFQNPTIQKKQIIENQNKTNENIEKISSNLKSTIELTQEIEDLDCRLKDLQTTVLCCNQQQFFENSSLQSEGSILDTKLITQKMLISHLRGRLKQLGFDKKETEEKQNKNQ</sequence>
<keyword evidence="4" id="KW-1185">Reference proteome</keyword>
<comment type="caution">
    <text evidence="3">The sequence shown here is derived from an EMBL/GenBank/DDBJ whole genome shotgun (WGS) entry which is preliminary data.</text>
</comment>
<accession>A0A9Q0L6B6</accession>
<feature type="coiled-coil region" evidence="1">
    <location>
        <begin position="370"/>
        <end position="411"/>
    </location>
</feature>
<feature type="compositionally biased region" description="Polar residues" evidence="2">
    <location>
        <begin position="151"/>
        <end position="166"/>
    </location>
</feature>
<keyword evidence="1" id="KW-0175">Coiled coil</keyword>
<reference evidence="3" key="1">
    <citation type="submission" date="2022-10" db="EMBL/GenBank/DDBJ databases">
        <title>Novel sulphate-reducing endosymbionts in the free-living metamonad Anaeramoeba.</title>
        <authorList>
            <person name="Jerlstrom-Hultqvist J."/>
            <person name="Cepicka I."/>
            <person name="Gallot-Lavallee L."/>
            <person name="Salas-Leiva D."/>
            <person name="Curtis B.A."/>
            <person name="Zahonova K."/>
            <person name="Pipaliya S."/>
            <person name="Dacks J."/>
            <person name="Roger A.J."/>
        </authorList>
    </citation>
    <scope>NUCLEOTIDE SEQUENCE</scope>
    <source>
        <strain evidence="3">BMAN</strain>
    </source>
</reference>
<proteinExistence type="predicted"/>
<feature type="compositionally biased region" description="Basic and acidic residues" evidence="2">
    <location>
        <begin position="65"/>
        <end position="109"/>
    </location>
</feature>
<evidence type="ECO:0000256" key="1">
    <source>
        <dbReference type="SAM" id="Coils"/>
    </source>
</evidence>
<evidence type="ECO:0000256" key="2">
    <source>
        <dbReference type="SAM" id="MobiDB-lite"/>
    </source>
</evidence>
<evidence type="ECO:0000313" key="4">
    <source>
        <dbReference type="Proteomes" id="UP001149090"/>
    </source>
</evidence>